<dbReference type="CDD" id="cd01948">
    <property type="entry name" value="EAL"/>
    <property type="match status" value="1"/>
</dbReference>
<gene>
    <name evidence="3" type="ORF">AB8U03_14640</name>
</gene>
<reference evidence="3 4" key="1">
    <citation type="submission" date="2024-08" db="EMBL/GenBank/DDBJ databases">
        <title>Clostridium lapicellarii sp. nov., and Clostridium renhuaiense sp. nov., two species isolated from the mud in a fermentation cellar used for producing sauce-flavour Chinese liquors.</title>
        <authorList>
            <person name="Yang F."/>
            <person name="Wang H."/>
            <person name="Chen L.Q."/>
            <person name="Zhou N."/>
            <person name="Lu J.J."/>
            <person name="Pu X.X."/>
            <person name="Wan B."/>
            <person name="Wang L."/>
            <person name="Liu S.J."/>
        </authorList>
    </citation>
    <scope>NUCLEOTIDE SEQUENCE [LARGE SCALE GENOMIC DNA]</scope>
    <source>
        <strain evidence="3 4">MT-5</strain>
    </source>
</reference>
<dbReference type="Gene3D" id="3.20.20.450">
    <property type="entry name" value="EAL domain"/>
    <property type="match status" value="1"/>
</dbReference>
<sequence>MSIEDKNFILNNINETIMRWNMDKNEFLLSKSWENITGYFISPKMNFFEELVKTIYPDDIEMFDEILMKCICEKIYSFECEYRIITKSHRIKWMLHRGKILKNSEKCNLMIGFISDITDKKIYELEIRYLAYNDVLTDIPNKLLLITKLNDFFNKSSLDDKKKMALFYIDVDNFEKINNIHTTEFGDNVLKKISDTLKSVLGSNSRLYKVDQSKFAIMAYNCKGVENVSLKARYILNLFNRLVEIDGIKIFITLSLGVCMCTKDTPDTDKIMRSSDMALINAKKLGGNQYKIYNPKMNFEIIKKVEIENELRKAIINKEFILYYQPQVDITSGKLYGLEALIRWNCNGSIRLPSYFIDIAEQNGMINEIGKFVLYESCNQMKKFNILGYNSIYVSVNISEKQLEEDSFLNFIDFTIKSTGINSKYLCFEITERILMDLSKKILDRIFKIKEMGIKIFIDDFGTKYSSLNYLRDLPIDGIKIDKSFIDNIQNFGKDMVILRSIVNLALDLNIEVVAEGVEIEEQLNCLKDIGCSKIQGFIFSKPMSSKKLVQNLESGYIY</sequence>
<dbReference type="PANTHER" id="PTHR33121:SF71">
    <property type="entry name" value="OXYGEN SENSOR PROTEIN DOSP"/>
    <property type="match status" value="1"/>
</dbReference>
<dbReference type="CDD" id="cd01949">
    <property type="entry name" value="GGDEF"/>
    <property type="match status" value="1"/>
</dbReference>
<evidence type="ECO:0000259" key="1">
    <source>
        <dbReference type="PROSITE" id="PS50883"/>
    </source>
</evidence>
<dbReference type="NCBIfam" id="TIGR00254">
    <property type="entry name" value="GGDEF"/>
    <property type="match status" value="1"/>
</dbReference>
<organism evidence="3 4">
    <name type="scientific">Clostridium moutaii</name>
    <dbReference type="NCBI Taxonomy" id="3240932"/>
    <lineage>
        <taxon>Bacteria</taxon>
        <taxon>Bacillati</taxon>
        <taxon>Bacillota</taxon>
        <taxon>Clostridia</taxon>
        <taxon>Eubacteriales</taxon>
        <taxon>Clostridiaceae</taxon>
        <taxon>Clostridium</taxon>
    </lineage>
</organism>
<dbReference type="InterPro" id="IPR050706">
    <property type="entry name" value="Cyclic-di-GMP_PDE-like"/>
</dbReference>
<dbReference type="PROSITE" id="PS50883">
    <property type="entry name" value="EAL"/>
    <property type="match status" value="1"/>
</dbReference>
<dbReference type="PANTHER" id="PTHR33121">
    <property type="entry name" value="CYCLIC DI-GMP PHOSPHODIESTERASE PDEF"/>
    <property type="match status" value="1"/>
</dbReference>
<dbReference type="CDD" id="cd00130">
    <property type="entry name" value="PAS"/>
    <property type="match status" value="1"/>
</dbReference>
<dbReference type="SMART" id="SM00052">
    <property type="entry name" value="EAL"/>
    <property type="match status" value="1"/>
</dbReference>
<feature type="domain" description="EAL" evidence="1">
    <location>
        <begin position="304"/>
        <end position="557"/>
    </location>
</feature>
<evidence type="ECO:0000313" key="4">
    <source>
        <dbReference type="Proteomes" id="UP001564657"/>
    </source>
</evidence>
<comment type="caution">
    <text evidence="3">The sequence shown here is derived from an EMBL/GenBank/DDBJ whole genome shotgun (WGS) entry which is preliminary data.</text>
</comment>
<dbReference type="Proteomes" id="UP001564657">
    <property type="component" value="Unassembled WGS sequence"/>
</dbReference>
<dbReference type="InterPro" id="IPR000014">
    <property type="entry name" value="PAS"/>
</dbReference>
<dbReference type="InterPro" id="IPR035919">
    <property type="entry name" value="EAL_sf"/>
</dbReference>
<evidence type="ECO:0000313" key="3">
    <source>
        <dbReference type="EMBL" id="MEY8001416.1"/>
    </source>
</evidence>
<dbReference type="SMART" id="SM00267">
    <property type="entry name" value="GGDEF"/>
    <property type="match status" value="1"/>
</dbReference>
<dbReference type="Pfam" id="PF08447">
    <property type="entry name" value="PAS_3"/>
    <property type="match status" value="1"/>
</dbReference>
<dbReference type="Gene3D" id="3.30.70.270">
    <property type="match status" value="1"/>
</dbReference>
<dbReference type="InterPro" id="IPR001633">
    <property type="entry name" value="EAL_dom"/>
</dbReference>
<dbReference type="InterPro" id="IPR035965">
    <property type="entry name" value="PAS-like_dom_sf"/>
</dbReference>
<dbReference type="SUPFAM" id="SSF55073">
    <property type="entry name" value="Nucleotide cyclase"/>
    <property type="match status" value="1"/>
</dbReference>
<dbReference type="Pfam" id="PF00563">
    <property type="entry name" value="EAL"/>
    <property type="match status" value="1"/>
</dbReference>
<dbReference type="PROSITE" id="PS50887">
    <property type="entry name" value="GGDEF"/>
    <property type="match status" value="1"/>
</dbReference>
<dbReference type="InterPro" id="IPR043128">
    <property type="entry name" value="Rev_trsase/Diguanyl_cyclase"/>
</dbReference>
<evidence type="ECO:0000259" key="2">
    <source>
        <dbReference type="PROSITE" id="PS50887"/>
    </source>
</evidence>
<dbReference type="SUPFAM" id="SSF55785">
    <property type="entry name" value="PYP-like sensor domain (PAS domain)"/>
    <property type="match status" value="1"/>
</dbReference>
<dbReference type="InterPro" id="IPR029787">
    <property type="entry name" value="Nucleotide_cyclase"/>
</dbReference>
<dbReference type="Gene3D" id="3.30.450.20">
    <property type="entry name" value="PAS domain"/>
    <property type="match status" value="1"/>
</dbReference>
<dbReference type="InterPro" id="IPR013655">
    <property type="entry name" value="PAS_fold_3"/>
</dbReference>
<feature type="domain" description="GGDEF" evidence="2">
    <location>
        <begin position="162"/>
        <end position="295"/>
    </location>
</feature>
<dbReference type="Pfam" id="PF00990">
    <property type="entry name" value="GGDEF"/>
    <property type="match status" value="1"/>
</dbReference>
<protein>
    <submittedName>
        <fullName evidence="3">EAL domain-containing protein</fullName>
    </submittedName>
</protein>
<dbReference type="SUPFAM" id="SSF141868">
    <property type="entry name" value="EAL domain-like"/>
    <property type="match status" value="1"/>
</dbReference>
<dbReference type="RefSeq" id="WP_369705312.1">
    <property type="nucleotide sequence ID" value="NZ_JBGEWD010000018.1"/>
</dbReference>
<dbReference type="EMBL" id="JBGEWD010000018">
    <property type="protein sequence ID" value="MEY8001416.1"/>
    <property type="molecule type" value="Genomic_DNA"/>
</dbReference>
<name>A0ABV4BRK3_9CLOT</name>
<dbReference type="InterPro" id="IPR000160">
    <property type="entry name" value="GGDEF_dom"/>
</dbReference>
<proteinExistence type="predicted"/>
<accession>A0ABV4BRK3</accession>
<keyword evidence="4" id="KW-1185">Reference proteome</keyword>